<gene>
    <name evidence="1" type="ORF">RHMOL_Rhmol10G0015900</name>
</gene>
<evidence type="ECO:0000313" key="2">
    <source>
        <dbReference type="Proteomes" id="UP001062846"/>
    </source>
</evidence>
<accession>A0ACC0LXP1</accession>
<protein>
    <submittedName>
        <fullName evidence="1">Uncharacterized protein</fullName>
    </submittedName>
</protein>
<keyword evidence="2" id="KW-1185">Reference proteome</keyword>
<evidence type="ECO:0000313" key="1">
    <source>
        <dbReference type="EMBL" id="KAI8533500.1"/>
    </source>
</evidence>
<proteinExistence type="predicted"/>
<sequence>MGSLPSQGNYPTTVVDPSSFVVWKDEPFEIWSRGWAQLYPKGDPARKLLEEMRRGFIRVHGNLCQLDRESMQVLDCGEDKKAIWLIRAFRIGLIANWFLHFI</sequence>
<name>A0ACC0LXP1_RHOML</name>
<reference evidence="1" key="1">
    <citation type="submission" date="2022-02" db="EMBL/GenBank/DDBJ databases">
        <title>Plant Genome Project.</title>
        <authorList>
            <person name="Zhang R.-G."/>
        </authorList>
    </citation>
    <scope>NUCLEOTIDE SEQUENCE</scope>
    <source>
        <strain evidence="1">AT1</strain>
    </source>
</reference>
<dbReference type="Proteomes" id="UP001062846">
    <property type="component" value="Chromosome 10"/>
</dbReference>
<organism evidence="1 2">
    <name type="scientific">Rhododendron molle</name>
    <name type="common">Chinese azalea</name>
    <name type="synonym">Azalea mollis</name>
    <dbReference type="NCBI Taxonomy" id="49168"/>
    <lineage>
        <taxon>Eukaryota</taxon>
        <taxon>Viridiplantae</taxon>
        <taxon>Streptophyta</taxon>
        <taxon>Embryophyta</taxon>
        <taxon>Tracheophyta</taxon>
        <taxon>Spermatophyta</taxon>
        <taxon>Magnoliopsida</taxon>
        <taxon>eudicotyledons</taxon>
        <taxon>Gunneridae</taxon>
        <taxon>Pentapetalae</taxon>
        <taxon>asterids</taxon>
        <taxon>Ericales</taxon>
        <taxon>Ericaceae</taxon>
        <taxon>Ericoideae</taxon>
        <taxon>Rhodoreae</taxon>
        <taxon>Rhododendron</taxon>
    </lineage>
</organism>
<comment type="caution">
    <text evidence="1">The sequence shown here is derived from an EMBL/GenBank/DDBJ whole genome shotgun (WGS) entry which is preliminary data.</text>
</comment>
<dbReference type="EMBL" id="CM046397">
    <property type="protein sequence ID" value="KAI8533500.1"/>
    <property type="molecule type" value="Genomic_DNA"/>
</dbReference>